<reference evidence="3" key="1">
    <citation type="submission" date="2023-01" db="EMBL/GenBank/DDBJ databases">
        <title>Key to firefly adult light organ development and bioluminescence: homeobox transcription factors regulate luciferase expression and transportation to peroxisome.</title>
        <authorList>
            <person name="Fu X."/>
        </authorList>
    </citation>
    <scope>NUCLEOTIDE SEQUENCE [LARGE SCALE GENOMIC DNA]</scope>
</reference>
<organism evidence="2 3">
    <name type="scientific">Aquatica leii</name>
    <dbReference type="NCBI Taxonomy" id="1421715"/>
    <lineage>
        <taxon>Eukaryota</taxon>
        <taxon>Metazoa</taxon>
        <taxon>Ecdysozoa</taxon>
        <taxon>Arthropoda</taxon>
        <taxon>Hexapoda</taxon>
        <taxon>Insecta</taxon>
        <taxon>Pterygota</taxon>
        <taxon>Neoptera</taxon>
        <taxon>Endopterygota</taxon>
        <taxon>Coleoptera</taxon>
        <taxon>Polyphaga</taxon>
        <taxon>Elateriformia</taxon>
        <taxon>Elateroidea</taxon>
        <taxon>Lampyridae</taxon>
        <taxon>Luciolinae</taxon>
        <taxon>Aquatica</taxon>
    </lineage>
</organism>
<evidence type="ECO:0000313" key="2">
    <source>
        <dbReference type="EMBL" id="KAK4884546.1"/>
    </source>
</evidence>
<comment type="caution">
    <text evidence="2">The sequence shown here is derived from an EMBL/GenBank/DDBJ whole genome shotgun (WGS) entry which is preliminary data.</text>
</comment>
<name>A0AAN7PKK7_9COLE</name>
<dbReference type="InterPro" id="IPR005162">
    <property type="entry name" value="Retrotrans_gag_dom"/>
</dbReference>
<evidence type="ECO:0000313" key="3">
    <source>
        <dbReference type="Proteomes" id="UP001353858"/>
    </source>
</evidence>
<sequence>MENSDGSGNQQMFALFTKMMAQMEENRLASEERMLKLIQGNTEVVPKFHVMPDLNANIEDFYGEKCDKSALDWLNKLKSSAKLLNWPEEFLLETAKIHLKHAAADWYLSNQDKINSWNAFENKFISTFCYVENLTDLWEEMRNRRQNKSESLSSYFHNKYRLCKSLKLQFREIKEQILKGLNRPDIISGLMAKSHNNEDELLHDIIEFESVSGK</sequence>
<evidence type="ECO:0000259" key="1">
    <source>
        <dbReference type="Pfam" id="PF03732"/>
    </source>
</evidence>
<protein>
    <recommendedName>
        <fullName evidence="1">Retrotransposon gag domain-containing protein</fullName>
    </recommendedName>
</protein>
<dbReference type="Pfam" id="PF03732">
    <property type="entry name" value="Retrotrans_gag"/>
    <property type="match status" value="1"/>
</dbReference>
<gene>
    <name evidence="2" type="ORF">RN001_000817</name>
</gene>
<dbReference type="EMBL" id="JARPUR010000001">
    <property type="protein sequence ID" value="KAK4884546.1"/>
    <property type="molecule type" value="Genomic_DNA"/>
</dbReference>
<accession>A0AAN7PKK7</accession>
<dbReference type="Proteomes" id="UP001353858">
    <property type="component" value="Unassembled WGS sequence"/>
</dbReference>
<proteinExistence type="predicted"/>
<feature type="domain" description="Retrotransposon gag" evidence="1">
    <location>
        <begin position="95"/>
        <end position="182"/>
    </location>
</feature>
<keyword evidence="3" id="KW-1185">Reference proteome</keyword>
<dbReference type="AlphaFoldDB" id="A0AAN7PKK7"/>